<keyword evidence="7" id="KW-0326">Glycosidase</keyword>
<dbReference type="InterPro" id="IPR022263">
    <property type="entry name" value="KxYKxGKxW"/>
</dbReference>
<proteinExistence type="inferred from homology"/>
<feature type="region of interest" description="Disordered" evidence="8">
    <location>
        <begin position="135"/>
        <end position="160"/>
    </location>
</feature>
<dbReference type="InterPro" id="IPR025883">
    <property type="entry name" value="Cadherin-like_domain"/>
</dbReference>
<dbReference type="InterPro" id="IPR019931">
    <property type="entry name" value="LPXTG_anchor"/>
</dbReference>
<dbReference type="InterPro" id="IPR013148">
    <property type="entry name" value="Glyco_hydro_32_N"/>
</dbReference>
<evidence type="ECO:0000256" key="7">
    <source>
        <dbReference type="ARBA" id="ARBA00023295"/>
    </source>
</evidence>
<evidence type="ECO:0000256" key="3">
    <source>
        <dbReference type="ARBA" id="ARBA00022525"/>
    </source>
</evidence>
<feature type="domain" description="Gram-positive cocci surface proteins LPxTG" evidence="10">
    <location>
        <begin position="1423"/>
        <end position="1459"/>
    </location>
</feature>
<gene>
    <name evidence="11" type="ORF">SAMN02910293_01159</name>
</gene>
<dbReference type="PANTHER" id="PTHR42800">
    <property type="entry name" value="EXOINULINASE INUD (AFU_ORTHOLOGUE AFUA_5G00480)"/>
    <property type="match status" value="1"/>
</dbReference>
<dbReference type="Gene3D" id="2.60.40.1080">
    <property type="match status" value="1"/>
</dbReference>
<feature type="compositionally biased region" description="Basic and acidic residues" evidence="8">
    <location>
        <begin position="1379"/>
        <end position="1391"/>
    </location>
</feature>
<dbReference type="Pfam" id="PF12733">
    <property type="entry name" value="Cadherin-like"/>
    <property type="match status" value="1"/>
</dbReference>
<sequence>MKMEEEKKCTNWFMRKRGKSWVYGCSILAVSLIMAGPISEVKAEETTQITSSEVLENEVPVAPATVEQEVLAPVVASEPEPENVNAESIVETTVSDTPVTETVDATVVLVADQATVEAAGQSEAATPLVQDTITEADQEGRSDADVVVSKKTESKNEENVTDEVELEAALVSALGEERKADKETTKDTLASGYQTNLKELSYDESIWEVREDGLYSNAVDKGDNFLFSESHGKNFVFQTDVTFLQNGGAASLLFRTNNDWENLRSYTVNLDGYSHKVKFWRWAEANLIDEKEIAATADNKYNLKVIAADEWISYYVNDVLVANLSDYTLQRNDMGQNTYISDGYFGLLNWNGEMIFQNTFFEELEDDKLPFIEDVIVSSKTGTVETKGQFFPKEVTYIQYVDNAAETVDLSFVAQNADATITVQDAAGNVYKSYSDIPVSVGANYLTVTSQYTTEEGNVVAFTYRVNIHRRQSADYYYNELYRGQYHYSVKDGWANDPNGLVYYNGTYHFFYQFFDDTQWGPMHWAHATSTDLIHWEEQPIAFYPDANGTMFSGCIVVDDKNTTGLFPEGEGGMVALITVNGEGQRIKLAYSTDEGKTWTKSDKIAADWTEDPLNNRDFRDPKVFRWEDKWFMVIAGGPLRIYSSDNLMDWTCETAYADLHTECPDLYPLETEDGSVKWVLSRGGRFYKIGDFREVDGKWAFVPDAEYQDSDEVMNFGKDSYAAMTYYVQDFGNSDNPTIPELVEVNWMNTWEDYCNLVAKTVGQTFNGTFNLNLRLGLIYEDGKYKLTQTPIKAYQDLRNLDSAINLTNLDIVEDNTLFSEFSADTYEIISTFRPKAGTRKVGFNLRVGDGEVTKVIYDLETETLSIDRSQSGVILSNQFVGINQQSVKKNADGSIDLHLYVDKASVEVFAKGYTVAGANQIFPAPTSLGLSVLVEGESTKADITVYQLQSIWKDKETVTEPLDLIQASATSHRINVGDTIDLKAYIMPAEVAQDVIWTVSEEGIVSLDGTGNSVSLFALKKGNVTVYARSKENPSLVKTYTIDILENNFQTNLTDLTALAGDWYIDGESLKISNTSANDYYMTADKVGMEEYSLDLDLKYEKGAINIFFASENRDPAFAYAIQFGDNNVIRLYRFFGDTIAEASMEGNINDNEFHHIKVTKTKDGVKVAVDGVDYMDHQFDAVEDFYNDAYLGLGLWDGAMEVQNFFIKDLNSPDEPDTPDVITSEKELVDPVTGVRVILQKGELAAIVGITVDHKETEDAETPAILGGKDYDLFDIVLRDKDGQAISNTKDALVILPIDAGKEVEKVVYLPNSDQEEILDFTQTTVLDADGNIIDVVVFTAKHFSQYGLVYKESSSDSPAKPGTPDTPDSPDEPGTSDRPDSPVKPILKDGEAIKVVMSKTSKADEKLSAKSVSTKTDNLPQTGDSSSQATVGFGLLTALAGFLSILGFKNRKRED</sequence>
<feature type="compositionally biased region" description="Polar residues" evidence="8">
    <location>
        <begin position="1414"/>
        <end position="1432"/>
    </location>
</feature>
<dbReference type="NCBIfam" id="TIGR03715">
    <property type="entry name" value="KxYKxGKxW"/>
    <property type="match status" value="1"/>
</dbReference>
<keyword evidence="5" id="KW-0378">Hydrolase</keyword>
<dbReference type="eggNOG" id="COG1621">
    <property type="taxonomic scope" value="Bacteria"/>
</dbReference>
<dbReference type="Proteomes" id="UP000182508">
    <property type="component" value="Unassembled WGS sequence"/>
</dbReference>
<feature type="region of interest" description="Disordered" evidence="8">
    <location>
        <begin position="1404"/>
        <end position="1432"/>
    </location>
</feature>
<dbReference type="InterPro" id="IPR023296">
    <property type="entry name" value="Glyco_hydro_beta-prop_sf"/>
</dbReference>
<dbReference type="Pfam" id="PF08244">
    <property type="entry name" value="Glyco_hydro_32C"/>
    <property type="match status" value="1"/>
</dbReference>
<dbReference type="InterPro" id="IPR008964">
    <property type="entry name" value="Invasin/intimin_cell_adhesion"/>
</dbReference>
<reference evidence="11 12" key="1">
    <citation type="submission" date="2016-10" db="EMBL/GenBank/DDBJ databases">
        <authorList>
            <person name="de Groot N.N."/>
        </authorList>
    </citation>
    <scope>NUCLEOTIDE SEQUENCE [LARGE SCALE GENOMIC DNA]</scope>
    <source>
        <strain evidence="11 12">A-4</strain>
    </source>
</reference>
<keyword evidence="4" id="KW-0732">Signal</keyword>
<dbReference type="STRING" id="439219.SAMN02910293_01159"/>
<dbReference type="InterPro" id="IPR003343">
    <property type="entry name" value="Big_2"/>
</dbReference>
<evidence type="ECO:0000256" key="1">
    <source>
        <dbReference type="ARBA" id="ARBA00009902"/>
    </source>
</evidence>
<dbReference type="InterPro" id="IPR018053">
    <property type="entry name" value="Glyco_hydro_32_AS"/>
</dbReference>
<evidence type="ECO:0000256" key="2">
    <source>
        <dbReference type="ARBA" id="ARBA00022512"/>
    </source>
</evidence>
<evidence type="ECO:0000256" key="9">
    <source>
        <dbReference type="SAM" id="Phobius"/>
    </source>
</evidence>
<evidence type="ECO:0000256" key="4">
    <source>
        <dbReference type="ARBA" id="ARBA00022729"/>
    </source>
</evidence>
<dbReference type="GO" id="GO:0005987">
    <property type="term" value="P:sucrose catabolic process"/>
    <property type="evidence" value="ECO:0007669"/>
    <property type="project" value="TreeGrafter"/>
</dbReference>
<dbReference type="eggNOG" id="COG3583">
    <property type="taxonomic scope" value="Bacteria"/>
</dbReference>
<keyword evidence="3" id="KW-0964">Secreted</keyword>
<dbReference type="RefSeq" id="WP_074485999.1">
    <property type="nucleotide sequence ID" value="NZ_FMXP01000014.1"/>
</dbReference>
<dbReference type="NCBIfam" id="TIGR01167">
    <property type="entry name" value="LPXTG_anchor"/>
    <property type="match status" value="1"/>
</dbReference>
<dbReference type="SUPFAM" id="SSF49899">
    <property type="entry name" value="Concanavalin A-like lectins/glucanases"/>
    <property type="match status" value="2"/>
</dbReference>
<keyword evidence="9" id="KW-1133">Transmembrane helix</keyword>
<dbReference type="InterPro" id="IPR001362">
    <property type="entry name" value="Glyco_hydro_32"/>
</dbReference>
<evidence type="ECO:0000313" key="12">
    <source>
        <dbReference type="Proteomes" id="UP000182508"/>
    </source>
</evidence>
<evidence type="ECO:0000259" key="10">
    <source>
        <dbReference type="PROSITE" id="PS50847"/>
    </source>
</evidence>
<keyword evidence="6" id="KW-0572">Peptidoglycan-anchor</keyword>
<evidence type="ECO:0000313" key="11">
    <source>
        <dbReference type="EMBL" id="SDB23274.1"/>
    </source>
</evidence>
<dbReference type="InterPro" id="IPR013320">
    <property type="entry name" value="ConA-like_dom_sf"/>
</dbReference>
<dbReference type="EMBL" id="FMXP01000014">
    <property type="protein sequence ID" value="SDB23274.1"/>
    <property type="molecule type" value="Genomic_DNA"/>
</dbReference>
<feature type="region of interest" description="Disordered" evidence="8">
    <location>
        <begin position="1356"/>
        <end position="1391"/>
    </location>
</feature>
<dbReference type="SMART" id="SM00635">
    <property type="entry name" value="BID_2"/>
    <property type="match status" value="1"/>
</dbReference>
<feature type="transmembrane region" description="Helical" evidence="9">
    <location>
        <begin position="1433"/>
        <end position="1452"/>
    </location>
</feature>
<protein>
    <submittedName>
        <fullName evidence="11">Fructan beta-fructosidase</fullName>
    </submittedName>
</protein>
<feature type="compositionally biased region" description="Basic and acidic residues" evidence="8">
    <location>
        <begin position="138"/>
        <end position="158"/>
    </location>
</feature>
<accession>A0A1G6BRK0</accession>
<keyword evidence="12" id="KW-1185">Reference proteome</keyword>
<dbReference type="GO" id="GO:0005737">
    <property type="term" value="C:cytoplasm"/>
    <property type="evidence" value="ECO:0007669"/>
    <property type="project" value="TreeGrafter"/>
</dbReference>
<dbReference type="CDD" id="cd18622">
    <property type="entry name" value="GH32_Inu-like"/>
    <property type="match status" value="1"/>
</dbReference>
<comment type="similarity">
    <text evidence="1">Belongs to the glycosyl hydrolase 32 family.</text>
</comment>
<dbReference type="PROSITE" id="PS00609">
    <property type="entry name" value="GLYCOSYL_HYDROL_F32"/>
    <property type="match status" value="1"/>
</dbReference>
<name>A0A1G6BRK0_9STRE</name>
<dbReference type="PANTHER" id="PTHR42800:SF1">
    <property type="entry name" value="EXOINULINASE INUD (AFU_ORTHOLOGUE AFUA_5G00480)"/>
    <property type="match status" value="1"/>
</dbReference>
<dbReference type="Gene3D" id="2.115.10.20">
    <property type="entry name" value="Glycosyl hydrolase domain, family 43"/>
    <property type="match status" value="1"/>
</dbReference>
<dbReference type="SUPFAM" id="SSF49373">
    <property type="entry name" value="Invasin/intimin cell-adhesion fragments"/>
    <property type="match status" value="1"/>
</dbReference>
<dbReference type="InterPro" id="IPR013189">
    <property type="entry name" value="Glyco_hydro_32_C"/>
</dbReference>
<dbReference type="GO" id="GO:0004575">
    <property type="term" value="F:sucrose alpha-glucosidase activity"/>
    <property type="evidence" value="ECO:0007669"/>
    <property type="project" value="TreeGrafter"/>
</dbReference>
<keyword evidence="9" id="KW-0812">Transmembrane</keyword>
<dbReference type="SMART" id="SM00640">
    <property type="entry name" value="Glyco_32"/>
    <property type="match status" value="1"/>
</dbReference>
<dbReference type="Pfam" id="PF00251">
    <property type="entry name" value="Glyco_hydro_32N"/>
    <property type="match status" value="1"/>
</dbReference>
<dbReference type="PROSITE" id="PS50847">
    <property type="entry name" value="GRAM_POS_ANCHORING"/>
    <property type="match status" value="1"/>
</dbReference>
<evidence type="ECO:0000256" key="5">
    <source>
        <dbReference type="ARBA" id="ARBA00022801"/>
    </source>
</evidence>
<keyword evidence="9" id="KW-0472">Membrane</keyword>
<dbReference type="Gene3D" id="2.60.120.560">
    <property type="entry name" value="Exo-inulinase, domain 1"/>
    <property type="match status" value="3"/>
</dbReference>
<dbReference type="eggNOG" id="COG5492">
    <property type="taxonomic scope" value="Bacteria"/>
</dbReference>
<keyword evidence="2" id="KW-0134">Cell wall</keyword>
<organism evidence="11 12">
    <name type="scientific">Streptococcus henryi</name>
    <dbReference type="NCBI Taxonomy" id="439219"/>
    <lineage>
        <taxon>Bacteria</taxon>
        <taxon>Bacillati</taxon>
        <taxon>Bacillota</taxon>
        <taxon>Bacilli</taxon>
        <taxon>Lactobacillales</taxon>
        <taxon>Streptococcaceae</taxon>
        <taxon>Streptococcus</taxon>
    </lineage>
</organism>
<dbReference type="Pfam" id="PF00746">
    <property type="entry name" value="Gram_pos_anchor"/>
    <property type="match status" value="1"/>
</dbReference>
<evidence type="ECO:0000256" key="6">
    <source>
        <dbReference type="ARBA" id="ARBA00023088"/>
    </source>
</evidence>
<dbReference type="SUPFAM" id="SSF75005">
    <property type="entry name" value="Arabinanase/levansucrase/invertase"/>
    <property type="match status" value="1"/>
</dbReference>
<evidence type="ECO:0000256" key="8">
    <source>
        <dbReference type="SAM" id="MobiDB-lite"/>
    </source>
</evidence>